<gene>
    <name evidence="5" type="ORF">MKK62_20015</name>
</gene>
<dbReference type="RefSeq" id="WP_240259897.1">
    <property type="nucleotide sequence ID" value="NZ_CP092488.2"/>
</dbReference>
<comment type="similarity">
    <text evidence="1">Belongs to the mycobacterial PPE family.</text>
</comment>
<protein>
    <submittedName>
        <fullName evidence="5">PPE family protein</fullName>
    </submittedName>
</protein>
<accession>A0ABY3VMD3</accession>
<feature type="region of interest" description="Disordered" evidence="2">
    <location>
        <begin position="412"/>
        <end position="518"/>
    </location>
</feature>
<organism evidence="5 6">
    <name type="scientific">Mycobacterium paraterrae</name>
    <dbReference type="NCBI Taxonomy" id="577492"/>
    <lineage>
        <taxon>Bacteria</taxon>
        <taxon>Bacillati</taxon>
        <taxon>Actinomycetota</taxon>
        <taxon>Actinomycetes</taxon>
        <taxon>Mycobacteriales</taxon>
        <taxon>Mycobacteriaceae</taxon>
        <taxon>Mycobacterium</taxon>
    </lineage>
</organism>
<feature type="region of interest" description="Disordered" evidence="2">
    <location>
        <begin position="351"/>
        <end position="379"/>
    </location>
</feature>
<evidence type="ECO:0000256" key="2">
    <source>
        <dbReference type="SAM" id="MobiDB-lite"/>
    </source>
</evidence>
<feature type="domain" description="PPE" evidence="3">
    <location>
        <begin position="6"/>
        <end position="168"/>
    </location>
</feature>
<feature type="compositionally biased region" description="Low complexity" evidence="2">
    <location>
        <begin position="351"/>
        <end position="370"/>
    </location>
</feature>
<dbReference type="Proteomes" id="UP001055336">
    <property type="component" value="Chromosome"/>
</dbReference>
<keyword evidence="6" id="KW-1185">Reference proteome</keyword>
<dbReference type="PANTHER" id="PTHR46766">
    <property type="entry name" value="GLUTAMINE-RICH PROTEIN 2"/>
    <property type="match status" value="1"/>
</dbReference>
<evidence type="ECO:0000259" key="3">
    <source>
        <dbReference type="Pfam" id="PF00823"/>
    </source>
</evidence>
<dbReference type="InterPro" id="IPR000030">
    <property type="entry name" value="PPE_dom"/>
</dbReference>
<proteinExistence type="inferred from homology"/>
<sequence>MTALIWIAAPPEVHSALLSSGPGAGPLLQVADAWTSLSAEYASVADELTGLLAQVQSGAWQGPSAESFVAANAPFLAWLNQASTNSAAAAAQHETLAAAHTAALAAMPTLPELATNHVAHGALVATNFFGINTIPIALNEADYARMWIQAATTMGTYQAVAGSAVAATPVTAPAPPILKSDSNSSSAASPADATTETPLDQLIVQFLQARGITWDPSAGTINGLPYSSYTNPLTTLYWVKNTVTLVQDLENFAQLLATNPEAALASLTPANIVAFLVAHPVVAAAIAASSSTSVLPAAAAAAVASVAAVAGLIDPSLFQPFLPPVPPISALPLAPVVASTPLAAATVAPPATAAPAPTAPAPSTATGTAPAPTPPPPTAAHGFALPYAVAANGGPPIGFDSGARAGAAASARLKAPGESAAVAAAEATRRRARKRRQQQARQHDYADATMDYEPQSDDPGGSTAASDSGAGPLGFAGTVTHARQQPAGLATLADDFGGGPSMPMLPHTWTPDDDQEQA</sequence>
<dbReference type="PANTHER" id="PTHR46766:SF1">
    <property type="entry name" value="GLUTAMINE-RICH PROTEIN 2"/>
    <property type="match status" value="1"/>
</dbReference>
<dbReference type="Pfam" id="PF00823">
    <property type="entry name" value="PPE"/>
    <property type="match status" value="1"/>
</dbReference>
<feature type="compositionally biased region" description="Low complexity" evidence="2">
    <location>
        <begin position="180"/>
        <end position="193"/>
    </location>
</feature>
<evidence type="ECO:0000313" key="6">
    <source>
        <dbReference type="Proteomes" id="UP001055336"/>
    </source>
</evidence>
<evidence type="ECO:0000256" key="1">
    <source>
        <dbReference type="ARBA" id="ARBA00010652"/>
    </source>
</evidence>
<dbReference type="EMBL" id="CP092488">
    <property type="protein sequence ID" value="UMB68673.1"/>
    <property type="molecule type" value="Genomic_DNA"/>
</dbReference>
<dbReference type="InterPro" id="IPR043641">
    <property type="entry name" value="PPE-PPW_C"/>
</dbReference>
<feature type="region of interest" description="Disordered" evidence="2">
    <location>
        <begin position="175"/>
        <end position="194"/>
    </location>
</feature>
<dbReference type="SUPFAM" id="SSF140459">
    <property type="entry name" value="PE/PPE dimer-like"/>
    <property type="match status" value="1"/>
</dbReference>
<dbReference type="InterPro" id="IPR038332">
    <property type="entry name" value="PPE_sf"/>
</dbReference>
<reference evidence="5" key="1">
    <citation type="submission" date="2022-08" db="EMBL/GenBank/DDBJ databases">
        <title>Whole genome sequencing of non-tuberculosis mycobacteria type-strains.</title>
        <authorList>
            <person name="Igarashi Y."/>
            <person name="Osugi A."/>
            <person name="Mitarai S."/>
        </authorList>
    </citation>
    <scope>NUCLEOTIDE SEQUENCE</scope>
    <source>
        <strain evidence="5">DSM 45127</strain>
    </source>
</reference>
<dbReference type="Pfam" id="PF18878">
    <property type="entry name" value="PPE-PPW"/>
    <property type="match status" value="1"/>
</dbReference>
<dbReference type="Gene3D" id="1.20.1260.20">
    <property type="entry name" value="PPE superfamily"/>
    <property type="match status" value="1"/>
</dbReference>
<evidence type="ECO:0000259" key="4">
    <source>
        <dbReference type="Pfam" id="PF18878"/>
    </source>
</evidence>
<evidence type="ECO:0000313" key="5">
    <source>
        <dbReference type="EMBL" id="UMB68673.1"/>
    </source>
</evidence>
<feature type="compositionally biased region" description="Low complexity" evidence="2">
    <location>
        <begin position="457"/>
        <end position="470"/>
    </location>
</feature>
<feature type="domain" description="PPE-PPW subfamily C-terminal" evidence="4">
    <location>
        <begin position="464"/>
        <end position="509"/>
    </location>
</feature>
<name>A0ABY3VMD3_9MYCO</name>